<feature type="compositionally biased region" description="Polar residues" evidence="2">
    <location>
        <begin position="779"/>
        <end position="792"/>
    </location>
</feature>
<dbReference type="PANTHER" id="PTHR34978:SF3">
    <property type="entry name" value="SLR0241 PROTEIN"/>
    <property type="match status" value="1"/>
</dbReference>
<dbReference type="Pfam" id="PF05569">
    <property type="entry name" value="Peptidase_M56"/>
    <property type="match status" value="1"/>
</dbReference>
<proteinExistence type="predicted"/>
<dbReference type="PANTHER" id="PTHR34978">
    <property type="entry name" value="POSSIBLE SENSOR-TRANSDUCER PROTEIN BLAR"/>
    <property type="match status" value="1"/>
</dbReference>
<comment type="caution">
    <text evidence="5">The sequence shown here is derived from an EMBL/GenBank/DDBJ whole genome shotgun (WGS) entry which is preliminary data.</text>
</comment>
<dbReference type="Proteomes" id="UP000326570">
    <property type="component" value="Unassembled WGS sequence"/>
</dbReference>
<organism evidence="5 6">
    <name type="scientific">Adhaeribacter soli</name>
    <dbReference type="NCBI Taxonomy" id="2607655"/>
    <lineage>
        <taxon>Bacteria</taxon>
        <taxon>Pseudomonadati</taxon>
        <taxon>Bacteroidota</taxon>
        <taxon>Cytophagia</taxon>
        <taxon>Cytophagales</taxon>
        <taxon>Hymenobacteraceae</taxon>
        <taxon>Adhaeribacter</taxon>
    </lineage>
</organism>
<feature type="transmembrane region" description="Helical" evidence="3">
    <location>
        <begin position="327"/>
        <end position="347"/>
    </location>
</feature>
<feature type="region of interest" description="Disordered" evidence="2">
    <location>
        <begin position="773"/>
        <end position="792"/>
    </location>
</feature>
<dbReference type="InterPro" id="IPR052173">
    <property type="entry name" value="Beta-lactam_resp_regulator"/>
</dbReference>
<evidence type="ECO:0000259" key="4">
    <source>
        <dbReference type="Pfam" id="PF05569"/>
    </source>
</evidence>
<name>A0A5N1J344_9BACT</name>
<dbReference type="EMBL" id="VTWT01000003">
    <property type="protein sequence ID" value="KAA9340186.1"/>
    <property type="molecule type" value="Genomic_DNA"/>
</dbReference>
<dbReference type="GO" id="GO:0008237">
    <property type="term" value="F:metallopeptidase activity"/>
    <property type="evidence" value="ECO:0007669"/>
    <property type="project" value="UniProtKB-KW"/>
</dbReference>
<evidence type="ECO:0000256" key="3">
    <source>
        <dbReference type="SAM" id="Phobius"/>
    </source>
</evidence>
<gene>
    <name evidence="5" type="ORF">F0P94_07510</name>
</gene>
<protein>
    <submittedName>
        <fullName evidence="5">M48 family metalloprotease</fullName>
    </submittedName>
</protein>
<dbReference type="InterPro" id="IPR008756">
    <property type="entry name" value="Peptidase_M56"/>
</dbReference>
<keyword evidence="5" id="KW-0645">Protease</keyword>
<keyword evidence="1" id="KW-0175">Coiled coil</keyword>
<evidence type="ECO:0000313" key="5">
    <source>
        <dbReference type="EMBL" id="KAA9340186.1"/>
    </source>
</evidence>
<dbReference type="Gene3D" id="3.30.2010.10">
    <property type="entry name" value="Metalloproteases ('zincins'), catalytic domain"/>
    <property type="match status" value="1"/>
</dbReference>
<keyword evidence="3" id="KW-1133">Transmembrane helix</keyword>
<sequence length="792" mass="89343">MNYVQTFLSQEVVQALGWTILHSLWQGALVALALSVLLLFLNRQSAQVRYFISVTALFTTLALAVITFFSLYRSPAPETAKQATTAFSAGNATILVSKTETVWFENLFSTTFFSAYFEKHLPLLVTLWFMGLLVMALRMLGGLAYVQRIKNYQTKPLGDRWQNKLHALQQELGMKKPVKLLESLQVKVPMAIGYLKPVILVPVGAINGLSEKQVEAILAHELAHIYRHDYVFNLIQSLVETIFFYHPGMWWISATVRAERENCCDDIAITLCGDSLTFAGALAELEEMNYAAGPALAMALGGRKGSLLSRIKRLVSQPKRSASFTEGFLAACIVMVSLSMVSLSAMAKFGPEFEEFPAFIIGVPAKKAPVAASENTAKPEINMPKQAALKSAKTTPAETEPASKFASEDYVLSVSVAPDSSGKDIIIVKDKKGRIQELYVDGKKVRKRDMPEFQRIIEEREASNKKGLFAKGKKKKKEYASREDLEEARRVIQRAGTRPGRPNVYVYNYPSASDYRSHYKYKYDGLTAPPAPPAPLTPELPMRPMKPMKPMKPMRPMRPMKPMKPMAPMGDASKADLKAYEKELKEYEKEMAEYDAEVSAYEDRNSGEWKEFEHEMEEFNREMEQFGREMARYATAQVQMHMDSRNPEDEARVREEALARAAEVRARGAAERAREAEVRAKAAADRAKAAELRAKERAKDAEERAKEAKERAKEAKERSSRMEKLKAELKKDNLIGANTKSFTYKISKEGLYVNGKKQPEALFEKYGKMFHQKFDPKNKNSNYNEVYNVSED</sequence>
<keyword evidence="3" id="KW-0812">Transmembrane</keyword>
<feature type="transmembrane region" description="Helical" evidence="3">
    <location>
        <begin position="48"/>
        <end position="72"/>
    </location>
</feature>
<feature type="coiled-coil region" evidence="1">
    <location>
        <begin position="570"/>
        <end position="636"/>
    </location>
</feature>
<keyword evidence="5" id="KW-0378">Hydrolase</keyword>
<evidence type="ECO:0000256" key="2">
    <source>
        <dbReference type="SAM" id="MobiDB-lite"/>
    </source>
</evidence>
<feature type="transmembrane region" description="Helical" evidence="3">
    <location>
        <begin position="123"/>
        <end position="146"/>
    </location>
</feature>
<evidence type="ECO:0000313" key="6">
    <source>
        <dbReference type="Proteomes" id="UP000326570"/>
    </source>
</evidence>
<keyword evidence="6" id="KW-1185">Reference proteome</keyword>
<accession>A0A5N1J344</accession>
<dbReference type="AlphaFoldDB" id="A0A5N1J344"/>
<feature type="region of interest" description="Disordered" evidence="2">
    <location>
        <begin position="689"/>
        <end position="724"/>
    </location>
</feature>
<reference evidence="5 6" key="1">
    <citation type="submission" date="2019-09" db="EMBL/GenBank/DDBJ databases">
        <title>Genome sequence of Adhaeribacter sp. M2.</title>
        <authorList>
            <person name="Srinivasan S."/>
        </authorList>
    </citation>
    <scope>NUCLEOTIDE SEQUENCE [LARGE SCALE GENOMIC DNA]</scope>
    <source>
        <strain evidence="5 6">M2</strain>
    </source>
</reference>
<keyword evidence="5" id="KW-0482">Metalloprotease</keyword>
<feature type="domain" description="Peptidase M56" evidence="4">
    <location>
        <begin position="26"/>
        <end position="270"/>
    </location>
</feature>
<dbReference type="RefSeq" id="WP_150903259.1">
    <property type="nucleotide sequence ID" value="NZ_VTWT01000003.1"/>
</dbReference>
<keyword evidence="3" id="KW-0472">Membrane</keyword>
<feature type="transmembrane region" description="Helical" evidence="3">
    <location>
        <begin position="20"/>
        <end position="41"/>
    </location>
</feature>
<evidence type="ECO:0000256" key="1">
    <source>
        <dbReference type="SAM" id="Coils"/>
    </source>
</evidence>
<dbReference type="CDD" id="cd07341">
    <property type="entry name" value="M56_BlaR1_MecR1_like"/>
    <property type="match status" value="1"/>
</dbReference>
<dbReference type="GO" id="GO:0006508">
    <property type="term" value="P:proteolysis"/>
    <property type="evidence" value="ECO:0007669"/>
    <property type="project" value="UniProtKB-KW"/>
</dbReference>